<organism evidence="3 4">
    <name type="scientific">Methylophilus medardicus</name>
    <dbReference type="NCBI Taxonomy" id="2588534"/>
    <lineage>
        <taxon>Bacteria</taxon>
        <taxon>Pseudomonadati</taxon>
        <taxon>Pseudomonadota</taxon>
        <taxon>Betaproteobacteria</taxon>
        <taxon>Nitrosomonadales</taxon>
        <taxon>Methylophilaceae</taxon>
        <taxon>Methylophilus</taxon>
    </lineage>
</organism>
<evidence type="ECO:0000313" key="4">
    <source>
        <dbReference type="Proteomes" id="UP000311008"/>
    </source>
</evidence>
<keyword evidence="3" id="KW-0378">Hydrolase</keyword>
<evidence type="ECO:0000313" key="3">
    <source>
        <dbReference type="EMBL" id="QDC44599.1"/>
    </source>
</evidence>
<dbReference type="Proteomes" id="UP000311008">
    <property type="component" value="Chromosome"/>
</dbReference>
<dbReference type="OrthoDB" id="5298944at2"/>
<dbReference type="EMBL" id="CP040946">
    <property type="protein sequence ID" value="QDC44599.1"/>
    <property type="molecule type" value="Genomic_DNA"/>
</dbReference>
<dbReference type="RefSeq" id="WP_140003929.1">
    <property type="nucleotide sequence ID" value="NZ_CP040946.1"/>
</dbReference>
<sequence length="408" mass="46146">MKLKPYPKYKGSGVEWLGAIPEQWSVSQIGRLFEIHKRISGELGHDVLSITQRGIQVKDIESNDGQLSMDYSKYQIVEVGDFAMNHMDLITGFIDLAQFPGVTSPDYRVFRHRKTSNVEDRYFLAVFQDAYLRKLFFPFGQGSSQLGRWRLPTESFKSYPILVPSIDEQSAIATFIDRETAKLETLIAKQEKLIEFINERIMATVMAAMTSAETEYIRFGYVCEVISRPVIQAPDDSFTRLGILNRGRGLFKREEADSEDMGDSDFFWVKKNDLILSGQFAWEGSVAMAQDAHDGCVVSHRFPIIRGVSGVVLTEYLFALLMTPHGDFLLNENSRGSAGRNRPLNLNLLLKEKIPIASMTVQNEVAKLLTLRSKLIEKAKRSIELCKEHRTALISAAVTGKIDVRNYA</sequence>
<dbReference type="PANTHER" id="PTHR30408:SF12">
    <property type="entry name" value="TYPE I RESTRICTION ENZYME MJAVIII SPECIFICITY SUBUNIT"/>
    <property type="match status" value="1"/>
</dbReference>
<dbReference type="GO" id="GO:0009307">
    <property type="term" value="P:DNA restriction-modification system"/>
    <property type="evidence" value="ECO:0007669"/>
    <property type="project" value="UniProtKB-KW"/>
</dbReference>
<keyword evidence="2" id="KW-0238">DNA-binding</keyword>
<dbReference type="REBASE" id="343276">
    <property type="entry name" value="S.MmeM51ORF8690P"/>
</dbReference>
<dbReference type="SUPFAM" id="SSF116734">
    <property type="entry name" value="DNA methylase specificity domain"/>
    <property type="match status" value="2"/>
</dbReference>
<evidence type="ECO:0000256" key="1">
    <source>
        <dbReference type="ARBA" id="ARBA00022747"/>
    </source>
</evidence>
<dbReference type="GO" id="GO:0004519">
    <property type="term" value="F:endonuclease activity"/>
    <property type="evidence" value="ECO:0007669"/>
    <property type="project" value="UniProtKB-KW"/>
</dbReference>
<reference evidence="4" key="1">
    <citation type="journal article" date="2019" name="ISME J.">
        <title>Evolution in action: habitat transition from sediment to the pelagial leads to genome streamlining in Methylophilaceae.</title>
        <authorList>
            <person name="Salcher M."/>
            <person name="Schaefle D."/>
            <person name="Kaspar M."/>
            <person name="Neuenschwander S.M."/>
            <person name="Ghai R."/>
        </authorList>
    </citation>
    <scope>NUCLEOTIDE SEQUENCE [LARGE SCALE GENOMIC DNA]</scope>
    <source>
        <strain evidence="4">MMS-M-51</strain>
    </source>
</reference>
<keyword evidence="3" id="KW-0540">Nuclease</keyword>
<dbReference type="KEGG" id="mmec:FIU01_08695"/>
<keyword evidence="3" id="KW-0255">Endonuclease</keyword>
<name>A0A5B8CTN9_9PROT</name>
<dbReference type="PANTHER" id="PTHR30408">
    <property type="entry name" value="TYPE-1 RESTRICTION ENZYME ECOKI SPECIFICITY PROTEIN"/>
    <property type="match status" value="1"/>
</dbReference>
<dbReference type="InterPro" id="IPR052021">
    <property type="entry name" value="Type-I_RS_S_subunit"/>
</dbReference>
<protein>
    <submittedName>
        <fullName evidence="3">Restriction endonuclease</fullName>
    </submittedName>
</protein>
<evidence type="ECO:0000256" key="2">
    <source>
        <dbReference type="ARBA" id="ARBA00023125"/>
    </source>
</evidence>
<accession>A0A5B8CTN9</accession>
<dbReference type="AlphaFoldDB" id="A0A5B8CTN9"/>
<dbReference type="InterPro" id="IPR044946">
    <property type="entry name" value="Restrct_endonuc_typeI_TRD_sf"/>
</dbReference>
<keyword evidence="4" id="KW-1185">Reference proteome</keyword>
<dbReference type="Gene3D" id="3.90.220.20">
    <property type="entry name" value="DNA methylase specificity domains"/>
    <property type="match status" value="2"/>
</dbReference>
<proteinExistence type="predicted"/>
<keyword evidence="1" id="KW-0680">Restriction system</keyword>
<dbReference type="GO" id="GO:0003677">
    <property type="term" value="F:DNA binding"/>
    <property type="evidence" value="ECO:0007669"/>
    <property type="project" value="UniProtKB-KW"/>
</dbReference>
<gene>
    <name evidence="3" type="ORF">FIU01_08695</name>
</gene>